<feature type="compositionally biased region" description="Basic and acidic residues" evidence="1">
    <location>
        <begin position="84"/>
        <end position="98"/>
    </location>
</feature>
<organism evidence="2 3">
    <name type="scientific">Salibacterium lacus</name>
    <dbReference type="NCBI Taxonomy" id="1898109"/>
    <lineage>
        <taxon>Bacteria</taxon>
        <taxon>Bacillati</taxon>
        <taxon>Bacillota</taxon>
        <taxon>Bacilli</taxon>
        <taxon>Bacillales</taxon>
        <taxon>Bacillaceae</taxon>
    </lineage>
</organism>
<protein>
    <submittedName>
        <fullName evidence="2">Uncharacterized protein</fullName>
    </submittedName>
</protein>
<feature type="compositionally biased region" description="Basic and acidic residues" evidence="1">
    <location>
        <begin position="106"/>
        <end position="126"/>
    </location>
</feature>
<dbReference type="EMBL" id="JBHUML010000002">
    <property type="protein sequence ID" value="MFD2704650.1"/>
    <property type="molecule type" value="Genomic_DNA"/>
</dbReference>
<dbReference type="RefSeq" id="WP_380711927.1">
    <property type="nucleotide sequence ID" value="NZ_JBHUML010000002.1"/>
</dbReference>
<feature type="region of interest" description="Disordered" evidence="1">
    <location>
        <begin position="76"/>
        <end position="126"/>
    </location>
</feature>
<accession>A0ABW5SY04</accession>
<evidence type="ECO:0000256" key="1">
    <source>
        <dbReference type="SAM" id="MobiDB-lite"/>
    </source>
</evidence>
<evidence type="ECO:0000313" key="2">
    <source>
        <dbReference type="EMBL" id="MFD2704650.1"/>
    </source>
</evidence>
<comment type="caution">
    <text evidence="2">The sequence shown here is derived from an EMBL/GenBank/DDBJ whole genome shotgun (WGS) entry which is preliminary data.</text>
</comment>
<keyword evidence="3" id="KW-1185">Reference proteome</keyword>
<dbReference type="Proteomes" id="UP001597520">
    <property type="component" value="Unassembled WGS sequence"/>
</dbReference>
<sequence length="126" mass="14757">MTNEELSQEINGLFDQAKGGRLTERQAIFDAVEDVTERYFAANDEMPPANFLDRLSTLCLREELTDMDSYKMAHNEYPVMSGRQQERRQDEEISHTWTEEIGQDGTDYRPKTRDTNRKMHEISGDY</sequence>
<reference evidence="3" key="1">
    <citation type="journal article" date="2019" name="Int. J. Syst. Evol. Microbiol.">
        <title>The Global Catalogue of Microorganisms (GCM) 10K type strain sequencing project: providing services to taxonomists for standard genome sequencing and annotation.</title>
        <authorList>
            <consortium name="The Broad Institute Genomics Platform"/>
            <consortium name="The Broad Institute Genome Sequencing Center for Infectious Disease"/>
            <person name="Wu L."/>
            <person name="Ma J."/>
        </authorList>
    </citation>
    <scope>NUCLEOTIDE SEQUENCE [LARGE SCALE GENOMIC DNA]</scope>
    <source>
        <strain evidence="3">KCTC 33792</strain>
    </source>
</reference>
<evidence type="ECO:0000313" key="3">
    <source>
        <dbReference type="Proteomes" id="UP001597520"/>
    </source>
</evidence>
<name>A0ABW5SY04_9BACI</name>
<proteinExistence type="predicted"/>
<gene>
    <name evidence="2" type="ORF">ACFSUB_04170</name>
</gene>